<dbReference type="OrthoDB" id="5933722at2"/>
<dbReference type="EMBL" id="VCEI01000011">
    <property type="protein sequence ID" value="TLU96656.1"/>
    <property type="molecule type" value="Genomic_DNA"/>
</dbReference>
<dbReference type="PANTHER" id="PTHR30572">
    <property type="entry name" value="MEMBRANE COMPONENT OF TRANSPORTER-RELATED"/>
    <property type="match status" value="1"/>
</dbReference>
<dbReference type="AlphaFoldDB" id="A0A5R9KKT6"/>
<dbReference type="InterPro" id="IPR050250">
    <property type="entry name" value="Macrolide_Exporter_MacB"/>
</dbReference>
<keyword evidence="5 6" id="KW-0472">Membrane</keyword>
<dbReference type="Pfam" id="PF12704">
    <property type="entry name" value="MacB_PCD"/>
    <property type="match status" value="1"/>
</dbReference>
<feature type="transmembrane region" description="Helical" evidence="6">
    <location>
        <begin position="381"/>
        <end position="409"/>
    </location>
</feature>
<feature type="domain" description="ABC3 transporter permease C-terminal" evidence="7">
    <location>
        <begin position="679"/>
        <end position="791"/>
    </location>
</feature>
<name>A0A5R9KKT6_9BACT</name>
<evidence type="ECO:0000256" key="5">
    <source>
        <dbReference type="ARBA" id="ARBA00023136"/>
    </source>
</evidence>
<feature type="transmembrane region" description="Helical" evidence="6">
    <location>
        <begin position="20"/>
        <end position="41"/>
    </location>
</feature>
<reference evidence="9 10" key="1">
    <citation type="submission" date="2019-05" db="EMBL/GenBank/DDBJ databases">
        <authorList>
            <person name="Qu J.-H."/>
        </authorList>
    </citation>
    <scope>NUCLEOTIDE SEQUENCE [LARGE SCALE GENOMIC DNA]</scope>
    <source>
        <strain evidence="9 10">Z12</strain>
    </source>
</reference>
<dbReference type="InterPro" id="IPR003838">
    <property type="entry name" value="ABC3_permease_C"/>
</dbReference>
<protein>
    <submittedName>
        <fullName evidence="9">FtsX-like permease family protein</fullName>
    </submittedName>
</protein>
<proteinExistence type="predicted"/>
<dbReference type="Pfam" id="PF02687">
    <property type="entry name" value="FtsX"/>
    <property type="match status" value="2"/>
</dbReference>
<feature type="transmembrane region" description="Helical" evidence="6">
    <location>
        <begin position="430"/>
        <end position="450"/>
    </location>
</feature>
<evidence type="ECO:0000256" key="1">
    <source>
        <dbReference type="ARBA" id="ARBA00004651"/>
    </source>
</evidence>
<evidence type="ECO:0000313" key="9">
    <source>
        <dbReference type="EMBL" id="TLU96656.1"/>
    </source>
</evidence>
<evidence type="ECO:0000256" key="6">
    <source>
        <dbReference type="SAM" id="Phobius"/>
    </source>
</evidence>
<evidence type="ECO:0000256" key="3">
    <source>
        <dbReference type="ARBA" id="ARBA00022692"/>
    </source>
</evidence>
<dbReference type="Proteomes" id="UP000309788">
    <property type="component" value="Unassembled WGS sequence"/>
</dbReference>
<feature type="transmembrane region" description="Helical" evidence="6">
    <location>
        <begin position="762"/>
        <end position="785"/>
    </location>
</feature>
<dbReference type="RefSeq" id="WP_138280350.1">
    <property type="nucleotide sequence ID" value="NZ_BMGE01000001.1"/>
</dbReference>
<dbReference type="GO" id="GO:0005886">
    <property type="term" value="C:plasma membrane"/>
    <property type="evidence" value="ECO:0007669"/>
    <property type="project" value="UniProtKB-SubCell"/>
</dbReference>
<organism evidence="9 10">
    <name type="scientific">Dyadobacter sediminis</name>
    <dbReference type="NCBI Taxonomy" id="1493691"/>
    <lineage>
        <taxon>Bacteria</taxon>
        <taxon>Pseudomonadati</taxon>
        <taxon>Bacteroidota</taxon>
        <taxon>Cytophagia</taxon>
        <taxon>Cytophagales</taxon>
        <taxon>Spirosomataceae</taxon>
        <taxon>Dyadobacter</taxon>
    </lineage>
</organism>
<keyword evidence="4 6" id="KW-1133">Transmembrane helix</keyword>
<dbReference type="GO" id="GO:0022857">
    <property type="term" value="F:transmembrane transporter activity"/>
    <property type="evidence" value="ECO:0007669"/>
    <property type="project" value="TreeGrafter"/>
</dbReference>
<keyword evidence="10" id="KW-1185">Reference proteome</keyword>
<dbReference type="PANTHER" id="PTHR30572:SF18">
    <property type="entry name" value="ABC-TYPE MACROLIDE FAMILY EXPORT SYSTEM PERMEASE COMPONENT 2"/>
    <property type="match status" value="1"/>
</dbReference>
<evidence type="ECO:0000256" key="4">
    <source>
        <dbReference type="ARBA" id="ARBA00022989"/>
    </source>
</evidence>
<evidence type="ECO:0000256" key="2">
    <source>
        <dbReference type="ARBA" id="ARBA00022475"/>
    </source>
</evidence>
<feature type="domain" description="MacB-like periplasmic core" evidence="8">
    <location>
        <begin position="21"/>
        <end position="246"/>
    </location>
</feature>
<accession>A0A5R9KKT6</accession>
<comment type="subcellular location">
    <subcellularLocation>
        <location evidence="1">Cell membrane</location>
        <topology evidence="1">Multi-pass membrane protein</topology>
    </subcellularLocation>
</comment>
<feature type="transmembrane region" description="Helical" evidence="6">
    <location>
        <begin position="728"/>
        <end position="747"/>
    </location>
</feature>
<feature type="transmembrane region" description="Helical" evidence="6">
    <location>
        <begin position="284"/>
        <end position="306"/>
    </location>
</feature>
<comment type="caution">
    <text evidence="9">The sequence shown here is derived from an EMBL/GenBank/DDBJ whole genome shotgun (WGS) entry which is preliminary data.</text>
</comment>
<keyword evidence="2" id="KW-1003">Cell membrane</keyword>
<sequence length="799" mass="90419">MIKNYIRIAVRNLVINKSYFLLNTIGLSMGMCSAVLIFLFLQFHLKTDKHQPDFDRIYRVVLDMMLDEGIQRGTDSSVPLAMSLAQDYPQIERAGLIRKLPDATLSSVQENGIYRFIEKDKIAFANQDFMDMFAFEWLEKSGPAIMKEPYHVVISEKQAKKYFGNKNVLGQTLRLNNKLVLNVAGIIKNNAFPTDLNNEIYISLPTLKKFDPSYEMDNFSWLSTRNETFVKLKNADQAARTEKQIRVNGNKYYGEIASYYNHKLQPLSEVHFDERYDGKIRRSILWILAGVGGFLLLIACINFVNLATAQALKRSREIGVRKVLGGTGSQLFWQFMLETAILTTGSALLALALSAVFLPFLNDWTNTYAFDSAVLFQPGLLLFWLLTTIIVIMAAGFYPAVIISGFNPVIALKNKAGIQQSGSFGLRRSLIALQLIIAQILVIGTLVLILQLNFFRNANPGFDQNAVITIPLPASDSIQEIRSSLKNRLLQFPDIKSVSYQHEAPMSTMGYGGSVRFDHRADWEKFMISDRFGDESYLNTYKIPLLAGRNLIIRDSVTEFVVNKEFMQKAGIRNPEHMLGKQLVDGNSGLEGKIVGVANSFHLKSLQEEVQPCAIFHYPKLYKEAAIRLNTKDFSRSLLHIRNAWQKIYPQAVFTYQFVDEKIKKFYEKEDQLATLIRSFALIAILICCLGLYGMISFMVTQKTKEIGVRKVLGASVNNIILLFGKEFLFLVSIAFIIAAPIAYYVMNNWLNGFAYRIELRWWILALGGILILSVTFLTVGFKVVKAALMNPVKSLATD</sequence>
<feature type="transmembrane region" description="Helical" evidence="6">
    <location>
        <begin position="340"/>
        <end position="361"/>
    </location>
</feature>
<feature type="domain" description="ABC3 transporter permease C-terminal" evidence="7">
    <location>
        <begin position="291"/>
        <end position="408"/>
    </location>
</feature>
<dbReference type="InterPro" id="IPR025857">
    <property type="entry name" value="MacB_PCD"/>
</dbReference>
<evidence type="ECO:0000259" key="8">
    <source>
        <dbReference type="Pfam" id="PF12704"/>
    </source>
</evidence>
<evidence type="ECO:0000259" key="7">
    <source>
        <dbReference type="Pfam" id="PF02687"/>
    </source>
</evidence>
<evidence type="ECO:0000313" key="10">
    <source>
        <dbReference type="Proteomes" id="UP000309788"/>
    </source>
</evidence>
<gene>
    <name evidence="9" type="ORF">FEM55_05895</name>
</gene>
<feature type="transmembrane region" description="Helical" evidence="6">
    <location>
        <begin position="680"/>
        <end position="701"/>
    </location>
</feature>
<keyword evidence="3 6" id="KW-0812">Transmembrane</keyword>